<evidence type="ECO:0000313" key="3">
    <source>
        <dbReference type="Proteomes" id="UP000199170"/>
    </source>
</evidence>
<dbReference type="Pfam" id="PF26222">
    <property type="entry name" value="DUF8048"/>
    <property type="match status" value="1"/>
</dbReference>
<dbReference type="InterPro" id="IPR036390">
    <property type="entry name" value="WH_DNA-bd_sf"/>
</dbReference>
<evidence type="ECO:0000313" key="2">
    <source>
        <dbReference type="EMBL" id="SDY14262.1"/>
    </source>
</evidence>
<gene>
    <name evidence="2" type="ORF">SAMN04487946_10750</name>
</gene>
<dbReference type="InterPro" id="IPR036388">
    <property type="entry name" value="WH-like_DNA-bd_sf"/>
</dbReference>
<dbReference type="InterPro" id="IPR058361">
    <property type="entry name" value="DUF8048"/>
</dbReference>
<dbReference type="STRING" id="660517.SAMN04487946_10750"/>
<dbReference type="SUPFAM" id="SSF46785">
    <property type="entry name" value="Winged helix' DNA-binding domain"/>
    <property type="match status" value="1"/>
</dbReference>
<dbReference type="Proteomes" id="UP000199170">
    <property type="component" value="Unassembled WGS sequence"/>
</dbReference>
<name>A0A1H3HFM8_9EURY</name>
<dbReference type="AlphaFoldDB" id="A0A1H3HFM8"/>
<dbReference type="Gene3D" id="1.10.10.10">
    <property type="entry name" value="Winged helix-like DNA-binding domain superfamily/Winged helix DNA-binding domain"/>
    <property type="match status" value="1"/>
</dbReference>
<protein>
    <recommendedName>
        <fullName evidence="1">DUF8048 domain-containing protein</fullName>
    </recommendedName>
</protein>
<dbReference type="EMBL" id="FNPB01000007">
    <property type="protein sequence ID" value="SDY14262.1"/>
    <property type="molecule type" value="Genomic_DNA"/>
</dbReference>
<keyword evidence="3" id="KW-1185">Reference proteome</keyword>
<evidence type="ECO:0000259" key="1">
    <source>
        <dbReference type="Pfam" id="PF26222"/>
    </source>
</evidence>
<sequence>MLLFRSIMFSLREPFHIGPNRIRSINIGYSYSALRINRGNKMSTEAVEVLGRKYSVDILRAAREPRSVSWLSQELDIPIATCYRRVKELSENMYLEEVTADESRDRTQYCRTADSIELNLASDVLLSGSRSRETQEVPRDTIPLDSVTLDEFSQTIDAVEDYFGSLIDDVAVHASISRRQLVAVLARAQLSGGQLDTEGLSDNGDIVHQSNDETLFWLDGDFWTELGGLHYLSPDEGRAAREVHRRLIEAVAGDVADYNRERDPFILITETPGC</sequence>
<organism evidence="2 3">
    <name type="scientific">Halobellus clavatus</name>
    <dbReference type="NCBI Taxonomy" id="660517"/>
    <lineage>
        <taxon>Archaea</taxon>
        <taxon>Methanobacteriati</taxon>
        <taxon>Methanobacteriota</taxon>
        <taxon>Stenosarchaea group</taxon>
        <taxon>Halobacteria</taxon>
        <taxon>Halobacteriales</taxon>
        <taxon>Haloferacaceae</taxon>
        <taxon>Halobellus</taxon>
    </lineage>
</organism>
<accession>A0A1H3HFM8</accession>
<proteinExistence type="predicted"/>
<feature type="domain" description="DUF8048" evidence="1">
    <location>
        <begin position="164"/>
        <end position="256"/>
    </location>
</feature>
<reference evidence="3" key="1">
    <citation type="submission" date="2016-10" db="EMBL/GenBank/DDBJ databases">
        <authorList>
            <person name="Varghese N."/>
            <person name="Submissions S."/>
        </authorList>
    </citation>
    <scope>NUCLEOTIDE SEQUENCE [LARGE SCALE GENOMIC DNA]</scope>
    <source>
        <strain evidence="3">CGMCC 1.10118</strain>
    </source>
</reference>